<dbReference type="GO" id="GO:0016485">
    <property type="term" value="P:protein processing"/>
    <property type="evidence" value="ECO:0007669"/>
    <property type="project" value="TreeGrafter"/>
</dbReference>
<evidence type="ECO:0000256" key="1">
    <source>
        <dbReference type="ARBA" id="ARBA00006814"/>
    </source>
</evidence>
<dbReference type="GO" id="GO:0008047">
    <property type="term" value="F:enzyme activator activity"/>
    <property type="evidence" value="ECO:0007669"/>
    <property type="project" value="InterPro"/>
</dbReference>
<evidence type="ECO:0000256" key="5">
    <source>
        <dbReference type="SAM" id="MobiDB-lite"/>
    </source>
</evidence>
<dbReference type="EMBL" id="JADOUA010000001">
    <property type="protein sequence ID" value="MBG6089547.1"/>
    <property type="molecule type" value="Genomic_DNA"/>
</dbReference>
<evidence type="ECO:0000313" key="6">
    <source>
        <dbReference type="EMBL" id="MBG6089547.1"/>
    </source>
</evidence>
<accession>A0A931DK31</accession>
<organism evidence="6 7">
    <name type="scientific">Actinomadura viridis</name>
    <dbReference type="NCBI Taxonomy" id="58110"/>
    <lineage>
        <taxon>Bacteria</taxon>
        <taxon>Bacillati</taxon>
        <taxon>Actinomycetota</taxon>
        <taxon>Actinomycetes</taxon>
        <taxon>Streptosporangiales</taxon>
        <taxon>Thermomonosporaceae</taxon>
        <taxon>Actinomadura</taxon>
    </lineage>
</organism>
<dbReference type="Pfam" id="PF01750">
    <property type="entry name" value="HycI"/>
    <property type="match status" value="1"/>
</dbReference>
<evidence type="ECO:0000256" key="4">
    <source>
        <dbReference type="ARBA" id="ARBA00022801"/>
    </source>
</evidence>
<evidence type="ECO:0000256" key="3">
    <source>
        <dbReference type="ARBA" id="ARBA00022750"/>
    </source>
</evidence>
<name>A0A931DK31_9ACTN</name>
<dbReference type="InterPro" id="IPR023430">
    <property type="entry name" value="Pept_HybD-like_dom_sf"/>
</dbReference>
<dbReference type="PANTHER" id="PTHR30302:SF1">
    <property type="entry name" value="HYDROGENASE 2 MATURATION PROTEASE"/>
    <property type="match status" value="1"/>
</dbReference>
<dbReference type="Gene3D" id="3.40.50.1450">
    <property type="entry name" value="HybD-like"/>
    <property type="match status" value="1"/>
</dbReference>
<dbReference type="PANTHER" id="PTHR30302">
    <property type="entry name" value="HYDROGENASE 1 MATURATION PROTEASE"/>
    <property type="match status" value="1"/>
</dbReference>
<comment type="caution">
    <text evidence="6">The sequence shown here is derived from an EMBL/GenBank/DDBJ whole genome shotgun (WGS) entry which is preliminary data.</text>
</comment>
<sequence>MNAANEGARPCRGRVLVAGIGNVFLGDDGFGVEVVNRVDTAVLPPGVDVVDYGIRGLHLAYGLLDGRHDTLIMVDAVPLDGPPGSLAVLEVDDPSAEPAAPAGSEEGGAGGPSGEAHVAVDGHGMDPQTVLRLLRQLGGGGVERVLVVGCRPAVVEERMGLSEPVRAAVDEAVGLVTALACAEAARPRGRAGTEAGTGTGAGEDPPAGTEDHGQADTEWASA</sequence>
<comment type="similarity">
    <text evidence="1">Belongs to the peptidase A31 family.</text>
</comment>
<gene>
    <name evidence="6" type="ORF">IW256_003660</name>
</gene>
<reference evidence="6" key="1">
    <citation type="submission" date="2020-11" db="EMBL/GenBank/DDBJ databases">
        <title>Sequencing the genomes of 1000 actinobacteria strains.</title>
        <authorList>
            <person name="Klenk H.-P."/>
        </authorList>
    </citation>
    <scope>NUCLEOTIDE SEQUENCE</scope>
    <source>
        <strain evidence="6">DSM 43175</strain>
    </source>
</reference>
<dbReference type="PRINTS" id="PR00446">
    <property type="entry name" value="HYDRGNUPTAKE"/>
</dbReference>
<dbReference type="NCBIfam" id="TIGR00072">
    <property type="entry name" value="hydrog_prot"/>
    <property type="match status" value="1"/>
</dbReference>
<feature type="region of interest" description="Disordered" evidence="5">
    <location>
        <begin position="94"/>
        <end position="122"/>
    </location>
</feature>
<evidence type="ECO:0000313" key="7">
    <source>
        <dbReference type="Proteomes" id="UP000614047"/>
    </source>
</evidence>
<dbReference type="AlphaFoldDB" id="A0A931DK31"/>
<dbReference type="CDD" id="cd06068">
    <property type="entry name" value="H2MP_like-1"/>
    <property type="match status" value="1"/>
</dbReference>
<dbReference type="SUPFAM" id="SSF53163">
    <property type="entry name" value="HybD-like"/>
    <property type="match status" value="1"/>
</dbReference>
<dbReference type="RefSeq" id="WP_197012142.1">
    <property type="nucleotide sequence ID" value="NZ_BAABES010000004.1"/>
</dbReference>
<dbReference type="InterPro" id="IPR000671">
    <property type="entry name" value="Peptidase_A31"/>
</dbReference>
<keyword evidence="2 6" id="KW-0645">Protease</keyword>
<proteinExistence type="inferred from homology"/>
<protein>
    <submittedName>
        <fullName evidence="6">Hydrogenase maturation protease</fullName>
        <ecNumber evidence="6">3.4.23.-</ecNumber>
    </submittedName>
</protein>
<keyword evidence="4 6" id="KW-0378">Hydrolase</keyword>
<dbReference type="GO" id="GO:0004190">
    <property type="term" value="F:aspartic-type endopeptidase activity"/>
    <property type="evidence" value="ECO:0007669"/>
    <property type="project" value="UniProtKB-KW"/>
</dbReference>
<keyword evidence="3" id="KW-0064">Aspartyl protease</keyword>
<dbReference type="EC" id="3.4.23.-" evidence="6"/>
<evidence type="ECO:0000256" key="2">
    <source>
        <dbReference type="ARBA" id="ARBA00022670"/>
    </source>
</evidence>
<feature type="region of interest" description="Disordered" evidence="5">
    <location>
        <begin position="186"/>
        <end position="222"/>
    </location>
</feature>
<keyword evidence="7" id="KW-1185">Reference proteome</keyword>
<dbReference type="Proteomes" id="UP000614047">
    <property type="component" value="Unassembled WGS sequence"/>
</dbReference>